<name>A0A7C6EA63_UNCW3</name>
<proteinExistence type="inferred from homology"/>
<comment type="caution">
    <text evidence="6">The sequence shown here is derived from an EMBL/GenBank/DDBJ whole genome shotgun (WGS) entry which is preliminary data.</text>
</comment>
<evidence type="ECO:0000256" key="1">
    <source>
        <dbReference type="ARBA" id="ARBA00022490"/>
    </source>
</evidence>
<dbReference type="GO" id="GO:0005737">
    <property type="term" value="C:cytoplasm"/>
    <property type="evidence" value="ECO:0007669"/>
    <property type="project" value="UniProtKB-SubCell"/>
</dbReference>
<dbReference type="GO" id="GO:0033739">
    <property type="term" value="F:preQ1 synthase activity"/>
    <property type="evidence" value="ECO:0007669"/>
    <property type="project" value="UniProtKB-UniRule"/>
</dbReference>
<sequence length="138" mass="16065">MPKKLYTEQHAKAGISSPLPKIETWENQFANYEITIEVPEFTSVCPRTGLPDFGTITVRYLPKKWCIELKSFKYYILGYRNLGIFYENAVNRILQDLVKACKPKWMIVRGEFNSRGGMKTVVEARFPKKRLDLANKKN</sequence>
<comment type="subcellular location">
    <subcellularLocation>
        <location evidence="5">Cytoplasm</location>
    </subcellularLocation>
</comment>
<evidence type="ECO:0000256" key="4">
    <source>
        <dbReference type="ARBA" id="ARBA00023002"/>
    </source>
</evidence>
<comment type="similarity">
    <text evidence="5">Belongs to the GTP cyclohydrolase I family. QueF type 1 subfamily.</text>
</comment>
<accession>A0A7C6EA63</accession>
<evidence type="ECO:0000256" key="3">
    <source>
        <dbReference type="ARBA" id="ARBA00022857"/>
    </source>
</evidence>
<dbReference type="NCBIfam" id="TIGR03139">
    <property type="entry name" value="QueF-II"/>
    <property type="match status" value="1"/>
</dbReference>
<dbReference type="HAMAP" id="MF_00818">
    <property type="entry name" value="QueF_type1"/>
    <property type="match status" value="1"/>
</dbReference>
<evidence type="ECO:0000256" key="2">
    <source>
        <dbReference type="ARBA" id="ARBA00022785"/>
    </source>
</evidence>
<feature type="binding site" evidence="5">
    <location>
        <begin position="86"/>
        <end position="87"/>
    </location>
    <ligand>
        <name>substrate</name>
    </ligand>
</feature>
<dbReference type="PANTHER" id="PTHR34354:SF1">
    <property type="entry name" value="NADPH-DEPENDENT 7-CYANO-7-DEAZAGUANINE REDUCTASE"/>
    <property type="match status" value="1"/>
</dbReference>
<evidence type="ECO:0000256" key="5">
    <source>
        <dbReference type="HAMAP-Rule" id="MF_00818"/>
    </source>
</evidence>
<keyword evidence="2 5" id="KW-0671">Queuosine biosynthesis</keyword>
<feature type="active site" description="Proton donor" evidence="5">
    <location>
        <position position="52"/>
    </location>
</feature>
<protein>
    <recommendedName>
        <fullName evidence="5">NADPH-dependent 7-cyano-7-deazaguanine reductase</fullName>
        <ecNumber evidence="5">1.7.1.13</ecNumber>
    </recommendedName>
    <alternativeName>
        <fullName evidence="5">7-cyano-7-carbaguanine reductase</fullName>
    </alternativeName>
    <alternativeName>
        <fullName evidence="5">NADPH-dependent nitrile oxidoreductase</fullName>
    </alternativeName>
    <alternativeName>
        <fullName evidence="5">PreQ(0) reductase</fullName>
    </alternativeName>
</protein>
<organism evidence="6">
    <name type="scientific">candidate division WOR-3 bacterium</name>
    <dbReference type="NCBI Taxonomy" id="2052148"/>
    <lineage>
        <taxon>Bacteria</taxon>
        <taxon>Bacteria division WOR-3</taxon>
    </lineage>
</organism>
<dbReference type="InterPro" id="IPR029500">
    <property type="entry name" value="QueF"/>
</dbReference>
<keyword evidence="4 5" id="KW-0560">Oxidoreductase</keyword>
<comment type="catalytic activity">
    <reaction evidence="5">
        <text>7-aminomethyl-7-carbaguanine + 2 NADP(+) = 7-cyano-7-carbaguanine + 2 NADPH + 3 H(+)</text>
        <dbReference type="Rhea" id="RHEA:13409"/>
        <dbReference type="ChEBI" id="CHEBI:15378"/>
        <dbReference type="ChEBI" id="CHEBI:45075"/>
        <dbReference type="ChEBI" id="CHEBI:57783"/>
        <dbReference type="ChEBI" id="CHEBI:58349"/>
        <dbReference type="ChEBI" id="CHEBI:58703"/>
        <dbReference type="EC" id="1.7.1.13"/>
    </reaction>
</comment>
<keyword evidence="3 5" id="KW-0521">NADP</keyword>
<dbReference type="EC" id="1.7.1.13" evidence="5"/>
<dbReference type="Gene3D" id="3.30.1130.10">
    <property type="match status" value="1"/>
</dbReference>
<dbReference type="InterPro" id="IPR043133">
    <property type="entry name" value="GTP-CH-I_C/QueF"/>
</dbReference>
<comment type="function">
    <text evidence="5">Catalyzes the NADPH-dependent reduction of 7-cyano-7-deazaguanine (preQ0) to 7-aminomethyl-7-deazaguanine (preQ1).</text>
</comment>
<comment type="pathway">
    <text evidence="5">tRNA modification; tRNA-queuosine biosynthesis.</text>
</comment>
<dbReference type="EMBL" id="DTLI01000051">
    <property type="protein sequence ID" value="HHS51655.1"/>
    <property type="molecule type" value="Genomic_DNA"/>
</dbReference>
<keyword evidence="1 5" id="KW-0963">Cytoplasm</keyword>
<dbReference type="UniPathway" id="UPA00392"/>
<dbReference type="AlphaFoldDB" id="A0A7C6EA63"/>
<reference evidence="6" key="1">
    <citation type="journal article" date="2020" name="mSystems">
        <title>Genome- and Community-Level Interaction Insights into Carbon Utilization and Element Cycling Functions of Hydrothermarchaeota in Hydrothermal Sediment.</title>
        <authorList>
            <person name="Zhou Z."/>
            <person name="Liu Y."/>
            <person name="Xu W."/>
            <person name="Pan J."/>
            <person name="Luo Z.H."/>
            <person name="Li M."/>
        </authorList>
    </citation>
    <scope>NUCLEOTIDE SEQUENCE [LARGE SCALE GENOMIC DNA]</scope>
    <source>
        <strain evidence="6">SpSt-876</strain>
    </source>
</reference>
<dbReference type="PANTHER" id="PTHR34354">
    <property type="entry name" value="NADPH-DEPENDENT 7-CYANO-7-DEAZAGUANINE REDUCTASE"/>
    <property type="match status" value="1"/>
</dbReference>
<dbReference type="Pfam" id="PF14489">
    <property type="entry name" value="QueF"/>
    <property type="match status" value="1"/>
</dbReference>
<dbReference type="SUPFAM" id="SSF55620">
    <property type="entry name" value="Tetrahydrobiopterin biosynthesis enzymes-like"/>
    <property type="match status" value="1"/>
</dbReference>
<dbReference type="InterPro" id="IPR050084">
    <property type="entry name" value="NADPH_dep_7-cyano-7-deazaG_red"/>
</dbReference>
<dbReference type="InterPro" id="IPR016856">
    <property type="entry name" value="QueF_type1"/>
</dbReference>
<feature type="active site" description="Thioimide intermediate" evidence="5">
    <location>
        <position position="45"/>
    </location>
</feature>
<evidence type="ECO:0000313" key="6">
    <source>
        <dbReference type="EMBL" id="HHS51655.1"/>
    </source>
</evidence>
<dbReference type="GO" id="GO:0008616">
    <property type="term" value="P:tRNA queuosine(34) biosynthetic process"/>
    <property type="evidence" value="ECO:0007669"/>
    <property type="project" value="UniProtKB-UniRule"/>
</dbReference>
<gene>
    <name evidence="5 6" type="primary">queF</name>
    <name evidence="6" type="ORF">ENW73_02145</name>
</gene>
<feature type="binding site" evidence="5">
    <location>
        <begin position="67"/>
        <end position="69"/>
    </location>
    <ligand>
        <name>substrate</name>
    </ligand>
</feature>